<dbReference type="PROSITE" id="PS51462">
    <property type="entry name" value="NUDIX"/>
    <property type="match status" value="1"/>
</dbReference>
<comment type="cofactor">
    <cofactor evidence="1">
        <name>Mg(2+)</name>
        <dbReference type="ChEBI" id="CHEBI:18420"/>
    </cofactor>
</comment>
<dbReference type="GO" id="GO:0016787">
    <property type="term" value="F:hydrolase activity"/>
    <property type="evidence" value="ECO:0007669"/>
    <property type="project" value="UniProtKB-KW"/>
</dbReference>
<comment type="similarity">
    <text evidence="4">Belongs to the Nudix hydrolase family.</text>
</comment>
<evidence type="ECO:0000256" key="1">
    <source>
        <dbReference type="ARBA" id="ARBA00001946"/>
    </source>
</evidence>
<dbReference type="SUPFAM" id="SSF55811">
    <property type="entry name" value="Nudix"/>
    <property type="match status" value="1"/>
</dbReference>
<dbReference type="EC" id="3.6.-.-" evidence="6"/>
<dbReference type="Proteomes" id="UP001597169">
    <property type="component" value="Unassembled WGS sequence"/>
</dbReference>
<dbReference type="CDD" id="cd02883">
    <property type="entry name" value="NUDIX_Hydrolase"/>
    <property type="match status" value="1"/>
</dbReference>
<dbReference type="InterPro" id="IPR020476">
    <property type="entry name" value="Nudix_hydrolase"/>
</dbReference>
<dbReference type="InterPro" id="IPR000086">
    <property type="entry name" value="NUDIX_hydrolase_dom"/>
</dbReference>
<comment type="caution">
    <text evidence="6">The sequence shown here is derived from an EMBL/GenBank/DDBJ whole genome shotgun (WGS) entry which is preliminary data.</text>
</comment>
<proteinExistence type="inferred from homology"/>
<evidence type="ECO:0000313" key="7">
    <source>
        <dbReference type="Proteomes" id="UP001597169"/>
    </source>
</evidence>
<gene>
    <name evidence="6" type="ORF">ACFQ3J_16075</name>
</gene>
<protein>
    <submittedName>
        <fullName evidence="6">NUDIX hydrolase</fullName>
        <ecNumber evidence="6">3.6.-.-</ecNumber>
    </submittedName>
</protein>
<evidence type="ECO:0000256" key="2">
    <source>
        <dbReference type="ARBA" id="ARBA00022801"/>
    </source>
</evidence>
<dbReference type="EMBL" id="JBHTKX010000001">
    <property type="protein sequence ID" value="MFD1129690.1"/>
    <property type="molecule type" value="Genomic_DNA"/>
</dbReference>
<dbReference type="Gene3D" id="3.90.79.10">
    <property type="entry name" value="Nucleoside Triphosphate Pyrophosphohydrolase"/>
    <property type="match status" value="1"/>
</dbReference>
<dbReference type="InterPro" id="IPR015797">
    <property type="entry name" value="NUDIX_hydrolase-like_dom_sf"/>
</dbReference>
<name>A0ABW3Q6G7_9BACL</name>
<keyword evidence="7" id="KW-1185">Reference proteome</keyword>
<dbReference type="PROSITE" id="PS00893">
    <property type="entry name" value="NUDIX_BOX"/>
    <property type="match status" value="1"/>
</dbReference>
<sequence>MQRTNVVYSLITDETCSKVLMVQNMDDGRWSLPGGGVEAHETLEQAAVREAREETGLSVQVGELVAVSECMIEKRNEHVLFFYFSL</sequence>
<evidence type="ECO:0000259" key="5">
    <source>
        <dbReference type="PROSITE" id="PS51462"/>
    </source>
</evidence>
<evidence type="ECO:0000256" key="3">
    <source>
        <dbReference type="ARBA" id="ARBA00022842"/>
    </source>
</evidence>
<dbReference type="InterPro" id="IPR020084">
    <property type="entry name" value="NUDIX_hydrolase_CS"/>
</dbReference>
<dbReference type="PANTHER" id="PTHR43046">
    <property type="entry name" value="GDP-MANNOSE MANNOSYL HYDROLASE"/>
    <property type="match status" value="1"/>
</dbReference>
<evidence type="ECO:0000313" key="6">
    <source>
        <dbReference type="EMBL" id="MFD1129690.1"/>
    </source>
</evidence>
<keyword evidence="3" id="KW-0460">Magnesium</keyword>
<organism evidence="6 7">
    <name type="scientific">Paenibacillus provencensis</name>
    <dbReference type="NCBI Taxonomy" id="441151"/>
    <lineage>
        <taxon>Bacteria</taxon>
        <taxon>Bacillati</taxon>
        <taxon>Bacillota</taxon>
        <taxon>Bacilli</taxon>
        <taxon>Bacillales</taxon>
        <taxon>Paenibacillaceae</taxon>
        <taxon>Paenibacillus</taxon>
    </lineage>
</organism>
<keyword evidence="2 4" id="KW-0378">Hydrolase</keyword>
<dbReference type="PANTHER" id="PTHR43046:SF12">
    <property type="entry name" value="GDP-MANNOSE MANNOSYL HYDROLASE"/>
    <property type="match status" value="1"/>
</dbReference>
<accession>A0ABW3Q6G7</accession>
<reference evidence="7" key="1">
    <citation type="journal article" date="2019" name="Int. J. Syst. Evol. Microbiol.">
        <title>The Global Catalogue of Microorganisms (GCM) 10K type strain sequencing project: providing services to taxonomists for standard genome sequencing and annotation.</title>
        <authorList>
            <consortium name="The Broad Institute Genomics Platform"/>
            <consortium name="The Broad Institute Genome Sequencing Center for Infectious Disease"/>
            <person name="Wu L."/>
            <person name="Ma J."/>
        </authorList>
    </citation>
    <scope>NUCLEOTIDE SEQUENCE [LARGE SCALE GENOMIC DNA]</scope>
    <source>
        <strain evidence="7">CCUG 53519</strain>
    </source>
</reference>
<dbReference type="RefSeq" id="WP_251582686.1">
    <property type="nucleotide sequence ID" value="NZ_JBHTKX010000001.1"/>
</dbReference>
<feature type="domain" description="Nudix hydrolase" evidence="5">
    <location>
        <begin position="2"/>
        <end position="86"/>
    </location>
</feature>
<evidence type="ECO:0000256" key="4">
    <source>
        <dbReference type="RuleBase" id="RU003476"/>
    </source>
</evidence>
<dbReference type="PRINTS" id="PR00502">
    <property type="entry name" value="NUDIXFAMILY"/>
</dbReference>
<dbReference type="Pfam" id="PF00293">
    <property type="entry name" value="NUDIX"/>
    <property type="match status" value="1"/>
</dbReference>